<sequence length="222" mass="24260">MCFIYSATTFLRCRECNAVDFTSGTTCRSLTLCNAGVDQLCRAGLEHLHGHWFQTRPSDEPCRNCDQGVQGEQQRTIESFQQLRGTGGDAGWEPRLDQGMTQGRAAPDMILSLDAAAAQSMRTPFQTADLPPTLARYLRTPSTRDPPMEFGLPITPYLEPQAFTAPSGDYPPLPVLPPDPDFDEMLNIATASAQPALTCISSPDEVDQTGGCEEDGSEFEYS</sequence>
<gene>
    <name evidence="2" type="ORF">H2200_007186</name>
</gene>
<feature type="compositionally biased region" description="Acidic residues" evidence="1">
    <location>
        <begin position="204"/>
        <end position="222"/>
    </location>
</feature>
<dbReference type="AlphaFoldDB" id="A0AA38X7Y1"/>
<proteinExistence type="predicted"/>
<accession>A0AA38X7Y1</accession>
<dbReference type="EMBL" id="JAPDRK010000010">
    <property type="protein sequence ID" value="KAJ9608198.1"/>
    <property type="molecule type" value="Genomic_DNA"/>
</dbReference>
<reference evidence="2" key="1">
    <citation type="submission" date="2022-10" db="EMBL/GenBank/DDBJ databases">
        <title>Culturing micro-colonial fungi from biological soil crusts in the Mojave desert and describing Neophaeococcomyces mojavensis, and introducing the new genera and species Taxawa tesnikishii.</title>
        <authorList>
            <person name="Kurbessoian T."/>
            <person name="Stajich J.E."/>
        </authorList>
    </citation>
    <scope>NUCLEOTIDE SEQUENCE</scope>
    <source>
        <strain evidence="2">TK_41</strain>
    </source>
</reference>
<evidence type="ECO:0000313" key="2">
    <source>
        <dbReference type="EMBL" id="KAJ9608198.1"/>
    </source>
</evidence>
<protein>
    <submittedName>
        <fullName evidence="2">Uncharacterized protein</fullName>
    </submittedName>
</protein>
<evidence type="ECO:0000256" key="1">
    <source>
        <dbReference type="SAM" id="MobiDB-lite"/>
    </source>
</evidence>
<keyword evidence="3" id="KW-1185">Reference proteome</keyword>
<feature type="region of interest" description="Disordered" evidence="1">
    <location>
        <begin position="200"/>
        <end position="222"/>
    </location>
</feature>
<name>A0AA38X7Y1_9EURO</name>
<evidence type="ECO:0000313" key="3">
    <source>
        <dbReference type="Proteomes" id="UP001172673"/>
    </source>
</evidence>
<organism evidence="2 3">
    <name type="scientific">Cladophialophora chaetospira</name>
    <dbReference type="NCBI Taxonomy" id="386627"/>
    <lineage>
        <taxon>Eukaryota</taxon>
        <taxon>Fungi</taxon>
        <taxon>Dikarya</taxon>
        <taxon>Ascomycota</taxon>
        <taxon>Pezizomycotina</taxon>
        <taxon>Eurotiomycetes</taxon>
        <taxon>Chaetothyriomycetidae</taxon>
        <taxon>Chaetothyriales</taxon>
        <taxon>Herpotrichiellaceae</taxon>
        <taxon>Cladophialophora</taxon>
    </lineage>
</organism>
<comment type="caution">
    <text evidence="2">The sequence shown here is derived from an EMBL/GenBank/DDBJ whole genome shotgun (WGS) entry which is preliminary data.</text>
</comment>
<dbReference type="Proteomes" id="UP001172673">
    <property type="component" value="Unassembled WGS sequence"/>
</dbReference>